<dbReference type="AlphaFoldDB" id="A0A8H6JA48"/>
<feature type="region of interest" description="Disordered" evidence="1">
    <location>
        <begin position="1"/>
        <end position="63"/>
    </location>
</feature>
<evidence type="ECO:0000313" key="3">
    <source>
        <dbReference type="Proteomes" id="UP000652219"/>
    </source>
</evidence>
<name>A0A8H6JA48_9PEZI</name>
<protein>
    <submittedName>
        <fullName evidence="2">Uncharacterized protein</fullName>
    </submittedName>
</protein>
<organism evidence="2 3">
    <name type="scientific">Colletotrichum sojae</name>
    <dbReference type="NCBI Taxonomy" id="2175907"/>
    <lineage>
        <taxon>Eukaryota</taxon>
        <taxon>Fungi</taxon>
        <taxon>Dikarya</taxon>
        <taxon>Ascomycota</taxon>
        <taxon>Pezizomycotina</taxon>
        <taxon>Sordariomycetes</taxon>
        <taxon>Hypocreomycetidae</taxon>
        <taxon>Glomerellales</taxon>
        <taxon>Glomerellaceae</taxon>
        <taxon>Colletotrichum</taxon>
        <taxon>Colletotrichum orchidearum species complex</taxon>
    </lineage>
</organism>
<reference evidence="2 3" key="1">
    <citation type="journal article" date="2020" name="Phytopathology">
        <title>Genome Sequence Resources of Colletotrichum truncatum, C. plurivorum, C. musicola, and C. sojae: Four Species Pathogenic to Soybean (Glycine max).</title>
        <authorList>
            <person name="Rogerio F."/>
            <person name="Boufleur T.R."/>
            <person name="Ciampi-Guillardi M."/>
            <person name="Sukno S.A."/>
            <person name="Thon M.R."/>
            <person name="Massola Junior N.S."/>
            <person name="Baroncelli R."/>
        </authorList>
    </citation>
    <scope>NUCLEOTIDE SEQUENCE [LARGE SCALE GENOMIC DNA]</scope>
    <source>
        <strain evidence="2 3">LFN0009</strain>
    </source>
</reference>
<keyword evidence="3" id="KW-1185">Reference proteome</keyword>
<dbReference type="Proteomes" id="UP000652219">
    <property type="component" value="Unassembled WGS sequence"/>
</dbReference>
<comment type="caution">
    <text evidence="2">The sequence shown here is derived from an EMBL/GenBank/DDBJ whole genome shotgun (WGS) entry which is preliminary data.</text>
</comment>
<feature type="compositionally biased region" description="Basic residues" evidence="1">
    <location>
        <begin position="23"/>
        <end position="34"/>
    </location>
</feature>
<dbReference type="EMBL" id="WIGN01000105">
    <property type="protein sequence ID" value="KAF6809197.1"/>
    <property type="molecule type" value="Genomic_DNA"/>
</dbReference>
<gene>
    <name evidence="2" type="ORF">CSOJ01_07075</name>
</gene>
<proteinExistence type="predicted"/>
<evidence type="ECO:0000256" key="1">
    <source>
        <dbReference type="SAM" id="MobiDB-lite"/>
    </source>
</evidence>
<feature type="compositionally biased region" description="Gly residues" evidence="1">
    <location>
        <begin position="7"/>
        <end position="19"/>
    </location>
</feature>
<sequence length="79" mass="8168">MKDHTSGGDGDGGGGGGGIELLRRRRIPAAKGRRAMAASGQGGWERPVSRADASGQCEKETKNTMADREVTRLAMGAVV</sequence>
<accession>A0A8H6JA48</accession>
<evidence type="ECO:0000313" key="2">
    <source>
        <dbReference type="EMBL" id="KAF6809197.1"/>
    </source>
</evidence>